<name>C8P4T0_9LACO</name>
<comment type="similarity">
    <text evidence="1 6">Belongs to the glutaminase family.</text>
</comment>
<proteinExistence type="inferred from homology"/>
<evidence type="ECO:0000256" key="6">
    <source>
        <dbReference type="HAMAP-Rule" id="MF_00313"/>
    </source>
</evidence>
<feature type="binding site" evidence="6">
    <location>
        <position position="160"/>
    </location>
    <ligand>
        <name>substrate</name>
    </ligand>
</feature>
<evidence type="ECO:0000256" key="3">
    <source>
        <dbReference type="ARBA" id="ARBA00012918"/>
    </source>
</evidence>
<feature type="binding site" evidence="6">
    <location>
        <position position="115"/>
    </location>
    <ligand>
        <name>substrate</name>
    </ligand>
</feature>
<keyword evidence="6" id="KW-0007">Acetylation</keyword>
<sequence length="309" mass="33274">MVGLKLQTVVDNNLAKTANGKVADYIPALGQVAPKQLGVALYDLEQNELEQAGDANVRFAIESISKVIVFLYAVKQLGLDEVTKHVGARQTGFPFNSILNMEIEQARHPLNPFINAGAIEVASLIKPLADRQPFEQIIMFAREICHDPQITLNNEIFESEDRTGDTDRSLAYYLKANGILQADVTASLTTYFKQCSMMVTAVSLANLGAVLANNGVKPWDQERLISGAAATYAKSLMMTTGLYDESGTYSSIIGVPTKSGVGGGLMSAVPNRVGIGIFSPPLDKAGNSIAGLGVLEDLSTELKLDIFRY</sequence>
<dbReference type="Proteomes" id="UP000051883">
    <property type="component" value="Unassembled WGS sequence"/>
</dbReference>
<dbReference type="Pfam" id="PF04960">
    <property type="entry name" value="Glutaminase"/>
    <property type="match status" value="1"/>
</dbReference>
<dbReference type="FunFam" id="3.40.710.10:FF:000005">
    <property type="entry name" value="Glutaminase"/>
    <property type="match status" value="1"/>
</dbReference>
<evidence type="ECO:0000313" key="9">
    <source>
        <dbReference type="Proteomes" id="UP000003675"/>
    </source>
</evidence>
<accession>C8P4T0</accession>
<evidence type="ECO:0000313" key="7">
    <source>
        <dbReference type="EMBL" id="EEW54524.1"/>
    </source>
</evidence>
<dbReference type="PANTHER" id="PTHR12544:SF29">
    <property type="entry name" value="GLUTAMINASE"/>
    <property type="match status" value="1"/>
</dbReference>
<dbReference type="SUPFAM" id="SSF56601">
    <property type="entry name" value="beta-lactamase/transpeptidase-like"/>
    <property type="match status" value="1"/>
</dbReference>
<feature type="binding site" evidence="6">
    <location>
        <position position="261"/>
    </location>
    <ligand>
        <name>substrate</name>
    </ligand>
</feature>
<dbReference type="GO" id="GO:0006543">
    <property type="term" value="P:L-glutamine catabolic process"/>
    <property type="evidence" value="ECO:0007669"/>
    <property type="project" value="TreeGrafter"/>
</dbReference>
<evidence type="ECO:0000256" key="1">
    <source>
        <dbReference type="ARBA" id="ARBA00011076"/>
    </source>
</evidence>
<reference evidence="7 9" key="1">
    <citation type="submission" date="2009-09" db="EMBL/GenBank/DDBJ databases">
        <authorList>
            <person name="Qin X."/>
            <person name="Bachman B."/>
            <person name="Battles P."/>
            <person name="Bell A."/>
            <person name="Bess C."/>
            <person name="Bickham C."/>
            <person name="Chaboub L."/>
            <person name="Chen D."/>
            <person name="Coyle M."/>
            <person name="Deiros D.R."/>
            <person name="Dinh H."/>
            <person name="Forbes L."/>
            <person name="Fowler G."/>
            <person name="Francisco L."/>
            <person name="Fu Q."/>
            <person name="Gubbala S."/>
            <person name="Hale W."/>
            <person name="Han Y."/>
            <person name="Hemphill L."/>
            <person name="Highlander S.K."/>
            <person name="Hirani K."/>
            <person name="Hogues M."/>
            <person name="Jackson L."/>
            <person name="Jakkamsetti A."/>
            <person name="Javaid M."/>
            <person name="Jiang H."/>
            <person name="Korchina V."/>
            <person name="Kovar C."/>
            <person name="Lara F."/>
            <person name="Lee S."/>
            <person name="Mata R."/>
            <person name="Mathew T."/>
            <person name="Moen C."/>
            <person name="Morales K."/>
            <person name="Munidasa M."/>
            <person name="Nazareth L."/>
            <person name="Ngo R."/>
            <person name="Nguyen L."/>
            <person name="Okwuonu G."/>
            <person name="Ongeri F."/>
            <person name="Patil S."/>
            <person name="Petrosino J."/>
            <person name="Pham C."/>
            <person name="Pham P."/>
            <person name="Pu L.-L."/>
            <person name="Puazo M."/>
            <person name="Raj R."/>
            <person name="Reid J."/>
            <person name="Rouhana J."/>
            <person name="Saada N."/>
            <person name="Shang Y."/>
            <person name="Simmons D."/>
            <person name="Thornton R."/>
            <person name="Warren J."/>
            <person name="Weissenberger G."/>
            <person name="Zhang J."/>
            <person name="Zhang L."/>
            <person name="Zhou C."/>
            <person name="Zhu D."/>
            <person name="Muzny D."/>
            <person name="Worley K."/>
            <person name="Gibbs R."/>
        </authorList>
    </citation>
    <scope>NUCLEOTIDE SEQUENCE [LARGE SCALE GENOMIC DNA]</scope>
    <source>
        <strain evidence="7 9">DSM 16041</strain>
    </source>
</reference>
<dbReference type="NCBIfam" id="TIGR03814">
    <property type="entry name" value="Gln_ase"/>
    <property type="match status" value="1"/>
</dbReference>
<dbReference type="HOGENOM" id="CLU_027932_1_1_9"/>
<dbReference type="PANTHER" id="PTHR12544">
    <property type="entry name" value="GLUTAMINASE"/>
    <property type="match status" value="1"/>
</dbReference>
<reference evidence="8 10" key="2">
    <citation type="journal article" date="2015" name="Genome Announc.">
        <title>Expanding the biotechnology potential of lactobacilli through comparative genomics of 213 strains and associated genera.</title>
        <authorList>
            <person name="Sun Z."/>
            <person name="Harris H.M."/>
            <person name="McCann A."/>
            <person name="Guo C."/>
            <person name="Argimon S."/>
            <person name="Zhang W."/>
            <person name="Yang X."/>
            <person name="Jeffery I.B."/>
            <person name="Cooney J.C."/>
            <person name="Kagawa T.F."/>
            <person name="Liu W."/>
            <person name="Song Y."/>
            <person name="Salvetti E."/>
            <person name="Wrobel A."/>
            <person name="Rasinkangas P."/>
            <person name="Parkhill J."/>
            <person name="Rea M.C."/>
            <person name="O'Sullivan O."/>
            <person name="Ritari J."/>
            <person name="Douillard F.P."/>
            <person name="Paul Ross R."/>
            <person name="Yang R."/>
            <person name="Briner A.E."/>
            <person name="Felis G.E."/>
            <person name="de Vos W.M."/>
            <person name="Barrangou R."/>
            <person name="Klaenhammer T.R."/>
            <person name="Caufield P.W."/>
            <person name="Cui Y."/>
            <person name="Zhang H."/>
            <person name="O'Toole P.W."/>
        </authorList>
    </citation>
    <scope>NUCLEOTIDE SEQUENCE [LARGE SCALE GENOMIC DNA]</scope>
    <source>
        <strain evidence="8 10">DSM 16041</strain>
    </source>
</reference>
<feature type="binding site" evidence="6">
    <location>
        <position position="63"/>
    </location>
    <ligand>
        <name>substrate</name>
    </ligand>
</feature>
<feature type="binding site" evidence="6">
    <location>
        <position position="243"/>
    </location>
    <ligand>
        <name>substrate</name>
    </ligand>
</feature>
<dbReference type="EMBL" id="AZDK01000007">
    <property type="protein sequence ID" value="KRK60166.1"/>
    <property type="molecule type" value="Genomic_DNA"/>
</dbReference>
<dbReference type="InterPro" id="IPR015868">
    <property type="entry name" value="Glutaminase"/>
</dbReference>
<dbReference type="InterPro" id="IPR012338">
    <property type="entry name" value="Beta-lactam/transpept-like"/>
</dbReference>
<feature type="binding site" evidence="6">
    <location>
        <position position="191"/>
    </location>
    <ligand>
        <name>substrate</name>
    </ligand>
</feature>
<dbReference type="Proteomes" id="UP000003675">
    <property type="component" value="Unassembled WGS sequence"/>
</dbReference>
<dbReference type="eggNOG" id="COG2066">
    <property type="taxonomic scope" value="Bacteria"/>
</dbReference>
<evidence type="ECO:0000313" key="10">
    <source>
        <dbReference type="Proteomes" id="UP000051883"/>
    </source>
</evidence>
<comment type="catalytic activity">
    <reaction evidence="5 6">
        <text>L-glutamine + H2O = L-glutamate + NH4(+)</text>
        <dbReference type="Rhea" id="RHEA:15889"/>
        <dbReference type="ChEBI" id="CHEBI:15377"/>
        <dbReference type="ChEBI" id="CHEBI:28938"/>
        <dbReference type="ChEBI" id="CHEBI:29985"/>
        <dbReference type="ChEBI" id="CHEBI:58359"/>
        <dbReference type="EC" id="3.5.1.2"/>
    </reaction>
</comment>
<comment type="subunit">
    <text evidence="2 6">Homotetramer.</text>
</comment>
<dbReference type="EMBL" id="ACLL01000009">
    <property type="protein sequence ID" value="EEW54524.1"/>
    <property type="molecule type" value="Genomic_DNA"/>
</dbReference>
<comment type="caution">
    <text evidence="6">Lacks conserved residue(s) required for the propagation of feature annotation.</text>
</comment>
<evidence type="ECO:0000256" key="2">
    <source>
        <dbReference type="ARBA" id="ARBA00011881"/>
    </source>
</evidence>
<evidence type="ECO:0000256" key="4">
    <source>
        <dbReference type="ARBA" id="ARBA00022801"/>
    </source>
</evidence>
<dbReference type="AlphaFoldDB" id="C8P4T0"/>
<keyword evidence="10" id="KW-1185">Reference proteome</keyword>
<dbReference type="PATRIC" id="fig|525309.8.peg.2026"/>
<keyword evidence="4 6" id="KW-0378">Hydrolase</keyword>
<dbReference type="Gene3D" id="3.40.710.10">
    <property type="entry name" value="DD-peptidase/beta-lactamase superfamily"/>
    <property type="match status" value="1"/>
</dbReference>
<gene>
    <name evidence="6 7" type="primary">glsA</name>
    <name evidence="8" type="ORF">FC31_GL001954</name>
    <name evidence="7" type="ORF">HMPREF0494_0324</name>
</gene>
<dbReference type="GO" id="GO:0004359">
    <property type="term" value="F:glutaminase activity"/>
    <property type="evidence" value="ECO:0007669"/>
    <property type="project" value="UniProtKB-UniRule"/>
</dbReference>
<dbReference type="STRING" id="525309.HMPREF0494_0324"/>
<dbReference type="HAMAP" id="MF_00313">
    <property type="entry name" value="Glutaminase"/>
    <property type="match status" value="1"/>
</dbReference>
<dbReference type="GO" id="GO:0006537">
    <property type="term" value="P:glutamate biosynthetic process"/>
    <property type="evidence" value="ECO:0007669"/>
    <property type="project" value="TreeGrafter"/>
</dbReference>
<comment type="caution">
    <text evidence="7">The sequence shown here is derived from an EMBL/GenBank/DDBJ whole genome shotgun (WGS) entry which is preliminary data.</text>
</comment>
<evidence type="ECO:0000256" key="5">
    <source>
        <dbReference type="ARBA" id="ARBA00049534"/>
    </source>
</evidence>
<dbReference type="EC" id="3.5.1.2" evidence="3 6"/>
<organism evidence="7 9">
    <name type="scientific">Limosilactobacillus antri DSM 16041</name>
    <dbReference type="NCBI Taxonomy" id="525309"/>
    <lineage>
        <taxon>Bacteria</taxon>
        <taxon>Bacillati</taxon>
        <taxon>Bacillota</taxon>
        <taxon>Bacilli</taxon>
        <taxon>Lactobacillales</taxon>
        <taxon>Lactobacillaceae</taxon>
        <taxon>Limosilactobacillus</taxon>
    </lineage>
</organism>
<protein>
    <recommendedName>
        <fullName evidence="3 6">Glutaminase</fullName>
        <ecNumber evidence="3 6">3.5.1.2</ecNumber>
    </recommendedName>
</protein>
<evidence type="ECO:0000313" key="8">
    <source>
        <dbReference type="EMBL" id="KRK60166.1"/>
    </source>
</evidence>